<accession>A0A7C5L8M6</accession>
<dbReference type="Gene3D" id="3.40.50.620">
    <property type="entry name" value="HUPs"/>
    <property type="match status" value="1"/>
</dbReference>
<dbReference type="GO" id="GO:0009055">
    <property type="term" value="F:electron transfer activity"/>
    <property type="evidence" value="ECO:0007669"/>
    <property type="project" value="InterPro"/>
</dbReference>
<name>A0A7C5L8M6_CALS0</name>
<evidence type="ECO:0000259" key="1">
    <source>
        <dbReference type="Pfam" id="PF01012"/>
    </source>
</evidence>
<reference evidence="2" key="1">
    <citation type="journal article" date="2020" name="mSystems">
        <title>Genome- and Community-Level Interaction Insights into Carbon Utilization and Element Cycling Functions of Hydrothermarchaeota in Hydrothermal Sediment.</title>
        <authorList>
            <person name="Zhou Z."/>
            <person name="Liu Y."/>
            <person name="Xu W."/>
            <person name="Pan J."/>
            <person name="Luo Z.H."/>
            <person name="Li M."/>
        </authorList>
    </citation>
    <scope>NUCLEOTIDE SEQUENCE [LARGE SCALE GENOMIC DNA]</scope>
    <source>
        <strain evidence="2">SpSt-1056</strain>
    </source>
</reference>
<proteinExistence type="predicted"/>
<dbReference type="SUPFAM" id="SSF52402">
    <property type="entry name" value="Adenine nucleotide alpha hydrolases-like"/>
    <property type="match status" value="2"/>
</dbReference>
<sequence length="410" mass="45394">MLIICLVKGVPARTTQVVSVSGVLRREEMDLVLNPHDAKAIEAAHYVKKMVGGKVVAISMGPEPKILPIMNDLTEPKEESFYVPRVSFDGFDERIILSDRRMAGADTWATSYTLACGINRYIKNHFEAVDKLIEAVKNSTAEDVASLAERLYVENLLPNYIYSKLPTVRQTLVEKYTSGEISKETFISELDKHKQDLSRFIILAGMKTSDGETGNTGPQTAEALSTMLGRLIPSIAFVREFEISPDSGTILVVRKIGKTLQRLRVSPPCVLTIDSHYEPRVPYASQQKKVRANSYRGKLSKVLVWDADVIGADPSKIGFMGSPTIVGPGYEIGKPPSQKFVGETLIFKQNVDKIEVNGKVYGPFKKGDLASNIPEQLLNKLKEDGVVGYFSLEDLVDEVFGEMKLVHRAV</sequence>
<evidence type="ECO:0000313" key="2">
    <source>
        <dbReference type="EMBL" id="HHK67738.1"/>
    </source>
</evidence>
<dbReference type="EMBL" id="DRWN01000012">
    <property type="protein sequence ID" value="HHK67738.1"/>
    <property type="molecule type" value="Genomic_DNA"/>
</dbReference>
<protein>
    <recommendedName>
        <fullName evidence="1">Electron transfer flavoprotein alpha/beta-subunit N-terminal domain-containing protein</fullName>
    </recommendedName>
</protein>
<organism evidence="2">
    <name type="scientific">Caldiarchaeum subterraneum</name>
    <dbReference type="NCBI Taxonomy" id="311458"/>
    <lineage>
        <taxon>Archaea</taxon>
        <taxon>Nitrososphaerota</taxon>
        <taxon>Candidatus Caldarchaeales</taxon>
        <taxon>Candidatus Caldarchaeaceae</taxon>
        <taxon>Candidatus Caldarchaeum</taxon>
    </lineage>
</organism>
<feature type="domain" description="Electron transfer flavoprotein alpha/beta-subunit N-terminal" evidence="1">
    <location>
        <begin position="23"/>
        <end position="121"/>
    </location>
</feature>
<dbReference type="InterPro" id="IPR014730">
    <property type="entry name" value="ETF_a/b_N"/>
</dbReference>
<dbReference type="InterPro" id="IPR014729">
    <property type="entry name" value="Rossmann-like_a/b/a_fold"/>
</dbReference>
<dbReference type="InterPro" id="IPR012255">
    <property type="entry name" value="ETF_b"/>
</dbReference>
<dbReference type="PANTHER" id="PTHR21294">
    <property type="entry name" value="ELECTRON TRANSFER FLAVOPROTEIN BETA-SUBUNIT"/>
    <property type="match status" value="1"/>
</dbReference>
<dbReference type="PANTHER" id="PTHR21294:SF17">
    <property type="entry name" value="PROTEIN FIXA"/>
    <property type="match status" value="1"/>
</dbReference>
<dbReference type="AlphaFoldDB" id="A0A7C5L8M6"/>
<gene>
    <name evidence="2" type="ORF">ENM11_01090</name>
</gene>
<comment type="caution">
    <text evidence="2">The sequence shown here is derived from an EMBL/GenBank/DDBJ whole genome shotgun (WGS) entry which is preliminary data.</text>
</comment>
<dbReference type="Pfam" id="PF01012">
    <property type="entry name" value="ETF"/>
    <property type="match status" value="1"/>
</dbReference>